<accession>A0A0J1AY03</accession>
<dbReference type="OrthoDB" id="2020070at2759"/>
<sequence length="293" mass="32509">MTSWALVPAADPCTTDLLSHCVTYRRRAVARTRHGDEEVVAYGVSAVYTPPALRGRGYARRSLQLLHYALAPREALPPFPDWGMPPHGPRDARLSFLHSGIDGAFYTACTQGLERAGWVLKPPHTRLLTVRGPAEAEYEMLGAKDVAELQDAYEMILRQRLRPGQVAVIPDLSALTRLAPPSVCGEHFGARVATGWFTYLKLRPSEDMPWRLTLSVVHGTVPFAVVASVAIRERASVIEYGGEGFTDWDEDGVEIDYEWPKPCVCVYGESLEWIAPETLVIEAVGVPGHWAWY</sequence>
<organism evidence="1 2">
    <name type="scientific">Cutaneotrichosporon oleaginosum</name>
    <dbReference type="NCBI Taxonomy" id="879819"/>
    <lineage>
        <taxon>Eukaryota</taxon>
        <taxon>Fungi</taxon>
        <taxon>Dikarya</taxon>
        <taxon>Basidiomycota</taxon>
        <taxon>Agaricomycotina</taxon>
        <taxon>Tremellomycetes</taxon>
        <taxon>Trichosporonales</taxon>
        <taxon>Trichosporonaceae</taxon>
        <taxon>Cutaneotrichosporon</taxon>
    </lineage>
</organism>
<dbReference type="InterPro" id="IPR053013">
    <property type="entry name" value="LAT"/>
</dbReference>
<dbReference type="EMBL" id="KQ087239">
    <property type="protein sequence ID" value="KLT40209.1"/>
    <property type="molecule type" value="Genomic_DNA"/>
</dbReference>
<evidence type="ECO:0008006" key="3">
    <source>
        <dbReference type="Google" id="ProtNLM"/>
    </source>
</evidence>
<keyword evidence="2" id="KW-1185">Reference proteome</keyword>
<proteinExistence type="predicted"/>
<dbReference type="STRING" id="879819.A0A0J1AY03"/>
<evidence type="ECO:0000313" key="2">
    <source>
        <dbReference type="Proteomes" id="UP000053611"/>
    </source>
</evidence>
<dbReference type="Proteomes" id="UP000053611">
    <property type="component" value="Unassembled WGS sequence"/>
</dbReference>
<name>A0A0J1AY03_9TREE</name>
<dbReference type="PANTHER" id="PTHR34815">
    <property type="entry name" value="LYSINE ACETYLTRANSFERASE"/>
    <property type="match status" value="1"/>
</dbReference>
<evidence type="ECO:0000313" key="1">
    <source>
        <dbReference type="EMBL" id="KLT40209.1"/>
    </source>
</evidence>
<dbReference type="PANTHER" id="PTHR34815:SF2">
    <property type="entry name" value="N-ACETYLTRANSFERASE DOMAIN-CONTAINING PROTEIN"/>
    <property type="match status" value="1"/>
</dbReference>
<dbReference type="GeneID" id="28987498"/>
<gene>
    <name evidence="1" type="ORF">CC85DRAFT_330088</name>
</gene>
<dbReference type="RefSeq" id="XP_018276700.1">
    <property type="nucleotide sequence ID" value="XM_018426895.1"/>
</dbReference>
<dbReference type="AlphaFoldDB" id="A0A0J1AY03"/>
<reference evidence="1 2" key="1">
    <citation type="submission" date="2015-03" db="EMBL/GenBank/DDBJ databases">
        <title>Genomics and transcriptomics of the oil-accumulating basidiomycete yeast T. oleaginosus allow insights into substrate utilization and the diverse evolutionary trajectories of mating systems in fungi.</title>
        <authorList>
            <consortium name="DOE Joint Genome Institute"/>
            <person name="Kourist R."/>
            <person name="Kracht O."/>
            <person name="Bracharz F."/>
            <person name="Lipzen A."/>
            <person name="Nolan M."/>
            <person name="Ohm R."/>
            <person name="Grigoriev I."/>
            <person name="Sun S."/>
            <person name="Heitman J."/>
            <person name="Bruck T."/>
            <person name="Nowrousian M."/>
        </authorList>
    </citation>
    <scope>NUCLEOTIDE SEQUENCE [LARGE SCALE GENOMIC DNA]</scope>
    <source>
        <strain evidence="1 2">IBC0246</strain>
    </source>
</reference>
<protein>
    <recommendedName>
        <fullName evidence="3">N-acetyltransferase domain-containing protein</fullName>
    </recommendedName>
</protein>